<reference evidence="1 2" key="1">
    <citation type="submission" date="2019-11" db="EMBL/GenBank/DDBJ databases">
        <title>Complete Genome Sequence of Shewanella chilikensis Strain DC57, Isolated from Corroded Seal Rings at a floating production facility in Australia.</title>
        <authorList>
            <person name="Salgar-Chaparro S.J."/>
            <person name="Castillo-Villamizar G.A."/>
            <person name="Poehlein A."/>
            <person name="Daniel R."/>
            <person name="Machuca L."/>
        </authorList>
    </citation>
    <scope>NUCLEOTIDE SEQUENCE [LARGE SCALE GENOMIC DNA]</scope>
    <source>
        <strain evidence="1 2">DC57</strain>
    </source>
</reference>
<dbReference type="AlphaFoldDB" id="A0A6G7LXF0"/>
<evidence type="ECO:0000313" key="2">
    <source>
        <dbReference type="Proteomes" id="UP000502117"/>
    </source>
</evidence>
<gene>
    <name evidence="1" type="ORF">GII14_21480</name>
</gene>
<dbReference type="EMBL" id="CP045857">
    <property type="protein sequence ID" value="QIJ06483.1"/>
    <property type="molecule type" value="Genomic_DNA"/>
</dbReference>
<sequence>MQSHVLLLIFCTISVKNKALPVRLPSTLAICLLLGACQAGSDGGVDTITDKNRAVKPLLPCGNGAPVVNRAKIKTSLIERNIITPQMSEQEAEAKVSEYIQQRNQKFEKCIKEPKS</sequence>
<name>A0A6G7LXF0_9GAMM</name>
<protein>
    <submittedName>
        <fullName evidence="1">Uncharacterized protein</fullName>
    </submittedName>
</protein>
<organism evidence="1 2">
    <name type="scientific">Shewanella chilikensis</name>
    <dbReference type="NCBI Taxonomy" id="558541"/>
    <lineage>
        <taxon>Bacteria</taxon>
        <taxon>Pseudomonadati</taxon>
        <taxon>Pseudomonadota</taxon>
        <taxon>Gammaproteobacteria</taxon>
        <taxon>Alteromonadales</taxon>
        <taxon>Shewanellaceae</taxon>
        <taxon>Shewanella</taxon>
    </lineage>
</organism>
<dbReference type="KEGG" id="schk:GII14_21480"/>
<dbReference type="RefSeq" id="WP_165565897.1">
    <property type="nucleotide sequence ID" value="NZ_CP045857.1"/>
</dbReference>
<accession>A0A6G7LXF0</accession>
<dbReference type="Proteomes" id="UP000502117">
    <property type="component" value="Chromosome"/>
</dbReference>
<evidence type="ECO:0000313" key="1">
    <source>
        <dbReference type="EMBL" id="QIJ06483.1"/>
    </source>
</evidence>
<proteinExistence type="predicted"/>